<gene>
    <name evidence="2" type="ORF">BDW42DRAFT_199946</name>
</gene>
<sequence length="506" mass="57147">MPSSLSAKLCVKNPNGDRPAAARHRYGYQKVLSRFYEPLLLLRALGQTRGDHTTISLDLGPEEARRRRFLQNLAYIGDVDKSSISCTAIGLEDAETRYKFWIASNQVNGRSLDFFKTVFGHLECIHGHSPGRPEQDRNALVMLCVGFAAKRIREEKKTLVRKINECYPTPGAPKTKEDQDLRDWLYSVVEQDDNLNLCRYAYKHRHSTFLDLLIRKAHEGKDLIDPIGKRSPFASVRHCLGRLAEHIRAPLRLIEDAGHLGQLLDCYEVCAIDPISPVSRQFPDAQTTLRGILNRMLKKDDPERPQIEDALHLINIRSHTFEQFRKLYEYCTPQVHAEVQVLEHFYRNGLRFVGNDRYVACSKPACLCCEMYFKHHPARMVVPASHNKVWTNWSPPLVEPFVKSDPESKQQLEILNKMTADIRSRAIAQILKQSPASHWHPDSLTNITDPHLLSSDFSGFSIDGSSDDSAATALDLSGTETPTPPIQGDELTEGSDLKTGGVSICA</sequence>
<dbReference type="OrthoDB" id="4851849at2759"/>
<keyword evidence="3" id="KW-1185">Reference proteome</keyword>
<evidence type="ECO:0000313" key="3">
    <source>
        <dbReference type="Proteomes" id="UP000235023"/>
    </source>
</evidence>
<dbReference type="Pfam" id="PF14441">
    <property type="entry name" value="OTT_1508_deam"/>
    <property type="match status" value="1"/>
</dbReference>
<name>A0A2J5I2A7_9EURO</name>
<proteinExistence type="predicted"/>
<feature type="compositionally biased region" description="Low complexity" evidence="1">
    <location>
        <begin position="469"/>
        <end position="478"/>
    </location>
</feature>
<dbReference type="AlphaFoldDB" id="A0A2J5I2A7"/>
<accession>A0A2J5I2A7</accession>
<protein>
    <submittedName>
        <fullName evidence="2">Uncharacterized protein</fullName>
    </submittedName>
</protein>
<organism evidence="2 3">
    <name type="scientific">Aspergillus taichungensis</name>
    <dbReference type="NCBI Taxonomy" id="482145"/>
    <lineage>
        <taxon>Eukaryota</taxon>
        <taxon>Fungi</taxon>
        <taxon>Dikarya</taxon>
        <taxon>Ascomycota</taxon>
        <taxon>Pezizomycotina</taxon>
        <taxon>Eurotiomycetes</taxon>
        <taxon>Eurotiomycetidae</taxon>
        <taxon>Eurotiales</taxon>
        <taxon>Aspergillaceae</taxon>
        <taxon>Aspergillus</taxon>
        <taxon>Aspergillus subgen. Circumdati</taxon>
    </lineage>
</organism>
<dbReference type="Proteomes" id="UP000235023">
    <property type="component" value="Unassembled WGS sequence"/>
</dbReference>
<reference evidence="3" key="1">
    <citation type="submission" date="2017-12" db="EMBL/GenBank/DDBJ databases">
        <authorList>
            <consortium name="DOE Joint Genome Institute"/>
            <person name="Mondo S.J."/>
            <person name="Kjaerbolling I."/>
            <person name="Vesth T.C."/>
            <person name="Frisvad J.C."/>
            <person name="Nybo J.L."/>
            <person name="Theobald S."/>
            <person name="Kuo A."/>
            <person name="Bowyer P."/>
            <person name="Matsuda Y."/>
            <person name="Lyhne E.K."/>
            <person name="Kogle M.E."/>
            <person name="Clum A."/>
            <person name="Lipzen A."/>
            <person name="Salamov A."/>
            <person name="Ngan C.Y."/>
            <person name="Daum C."/>
            <person name="Chiniquy J."/>
            <person name="Barry K."/>
            <person name="LaButti K."/>
            <person name="Haridas S."/>
            <person name="Simmons B.A."/>
            <person name="Magnuson J.K."/>
            <person name="Mortensen U.H."/>
            <person name="Larsen T.O."/>
            <person name="Grigoriev I.V."/>
            <person name="Baker S.E."/>
            <person name="Andersen M.R."/>
            <person name="Nordberg H.P."/>
            <person name="Cantor M.N."/>
            <person name="Hua S.X."/>
        </authorList>
    </citation>
    <scope>NUCLEOTIDE SEQUENCE [LARGE SCALE GENOMIC DNA]</scope>
    <source>
        <strain evidence="3">IBT 19404</strain>
    </source>
</reference>
<dbReference type="EMBL" id="KZ559515">
    <property type="protein sequence ID" value="PLN83962.1"/>
    <property type="molecule type" value="Genomic_DNA"/>
</dbReference>
<evidence type="ECO:0000313" key="2">
    <source>
        <dbReference type="EMBL" id="PLN83962.1"/>
    </source>
</evidence>
<dbReference type="InterPro" id="IPR027796">
    <property type="entry name" value="OTT_1508_deam-like"/>
</dbReference>
<dbReference type="PANTHER" id="PTHR42037:SF1">
    <property type="match status" value="1"/>
</dbReference>
<evidence type="ECO:0000256" key="1">
    <source>
        <dbReference type="SAM" id="MobiDB-lite"/>
    </source>
</evidence>
<feature type="region of interest" description="Disordered" evidence="1">
    <location>
        <begin position="469"/>
        <end position="499"/>
    </location>
</feature>
<dbReference type="PANTHER" id="PTHR42037">
    <property type="match status" value="1"/>
</dbReference>